<protein>
    <submittedName>
        <fullName evidence="1">Uncharacterized protein</fullName>
    </submittedName>
</protein>
<dbReference type="AlphaFoldDB" id="A0A6M2EXS8"/>
<sequence length="139" mass="15569">MAHAHEPTKNVSIYPVSTRLSFNFIILGNRIMAHAHEPTKNVSIYPVSTRLSFNFIILGNRIMAHAHEPTKNSTQHTARRAAEGLLTISLYTFLSVVVAIAEQDTLKLGVKDNHNFEPTSISKNDGLARVRSWTTLKYV</sequence>
<proteinExistence type="predicted"/>
<accession>A0A6M2EXS8</accession>
<dbReference type="EMBL" id="GILB01009904">
    <property type="protein sequence ID" value="NUU90237.1"/>
    <property type="molecule type" value="Transcribed_RNA"/>
</dbReference>
<name>A0A6M2EXS8_9ROSI</name>
<evidence type="ECO:0000313" key="1">
    <source>
        <dbReference type="EMBL" id="NUU90237.1"/>
    </source>
</evidence>
<reference evidence="1" key="1">
    <citation type="submission" date="2020-03" db="EMBL/GenBank/DDBJ databases">
        <authorList>
            <person name="Zhang R."/>
        </authorList>
    </citation>
    <scope>NUCLEOTIDE SEQUENCE</scope>
</reference>
<organism evidence="1">
    <name type="scientific">Populus davidiana</name>
    <dbReference type="NCBI Taxonomy" id="266767"/>
    <lineage>
        <taxon>Eukaryota</taxon>
        <taxon>Viridiplantae</taxon>
        <taxon>Streptophyta</taxon>
        <taxon>Embryophyta</taxon>
        <taxon>Tracheophyta</taxon>
        <taxon>Spermatophyta</taxon>
        <taxon>Magnoliopsida</taxon>
        <taxon>eudicotyledons</taxon>
        <taxon>Gunneridae</taxon>
        <taxon>Pentapetalae</taxon>
        <taxon>rosids</taxon>
        <taxon>fabids</taxon>
        <taxon>Malpighiales</taxon>
        <taxon>Salicaceae</taxon>
        <taxon>Saliceae</taxon>
        <taxon>Populus</taxon>
    </lineage>
</organism>